<dbReference type="GO" id="GO:0016020">
    <property type="term" value="C:membrane"/>
    <property type="evidence" value="ECO:0007669"/>
    <property type="project" value="UniProtKB-SubCell"/>
</dbReference>
<feature type="transmembrane region" description="Helical" evidence="6">
    <location>
        <begin position="59"/>
        <end position="81"/>
    </location>
</feature>
<dbReference type="Pfam" id="PF07690">
    <property type="entry name" value="MFS_1"/>
    <property type="match status" value="1"/>
</dbReference>
<dbReference type="InterPro" id="IPR011701">
    <property type="entry name" value="MFS"/>
</dbReference>
<feature type="region of interest" description="Disordered" evidence="5">
    <location>
        <begin position="287"/>
        <end position="325"/>
    </location>
</feature>
<evidence type="ECO:0000256" key="2">
    <source>
        <dbReference type="ARBA" id="ARBA00022692"/>
    </source>
</evidence>
<dbReference type="GO" id="GO:0022857">
    <property type="term" value="F:transmembrane transporter activity"/>
    <property type="evidence" value="ECO:0007669"/>
    <property type="project" value="InterPro"/>
</dbReference>
<name>A0A448YU72_9STRA</name>
<feature type="transmembrane region" description="Helical" evidence="6">
    <location>
        <begin position="165"/>
        <end position="186"/>
    </location>
</feature>
<keyword evidence="8" id="KW-1185">Reference proteome</keyword>
<feature type="transmembrane region" description="Helical" evidence="6">
    <location>
        <begin position="423"/>
        <end position="441"/>
    </location>
</feature>
<dbReference type="OrthoDB" id="419616at2759"/>
<gene>
    <name evidence="7" type="ORF">PSNMU_V1.4_AUG-EV-PASAV3_0001460</name>
</gene>
<protein>
    <recommendedName>
        <fullName evidence="9">Major facilitator superfamily (MFS) profile domain-containing protein</fullName>
    </recommendedName>
</protein>
<feature type="compositionally biased region" description="Polar residues" evidence="5">
    <location>
        <begin position="306"/>
        <end position="324"/>
    </location>
</feature>
<feature type="transmembrane region" description="Helical" evidence="6">
    <location>
        <begin position="358"/>
        <end position="380"/>
    </location>
</feature>
<evidence type="ECO:0008006" key="9">
    <source>
        <dbReference type="Google" id="ProtNLM"/>
    </source>
</evidence>
<keyword evidence="2 6" id="KW-0812">Transmembrane</keyword>
<sequence length="594" mass="61564">MDHALHDEPAVAAPASAESATTAPSTDPADGPPPQGDASKKAFCSRLGRFARDSIGSKAVLAAFAVTTLSSFSIALTVGIVPEVLTDRYARLYHGYGSSEAGGGGNPPAAPCWEFDKSFMPEACVRGADDAQTGAAWAAFLQNTFTFFFNAVVGSYTDVHGRRLVLVAAVFANALVPAALLAMQLLPAMDPAWYYCSNASTGILSYTALVFAALSDGCPEEYLAGRFATNMAGFYVGFAAAPTLAVWMGSHLRASGWSFALAAAALVCSVAFLPETLPEPVAVRNRGAVEEERPPAVPLPAESEAHGNTNTNGPLAADSSSGSTPRARAASCLEATGTVAAKPLRDMTILGRDAVMKLLALGSFLAAAVYSTDASLILFYIEEYFDVRENDIAFMFVVHGTMGVVLQGIGLQPLVYALGEHGLLVLCFLSGTLHNFLYGAAKSKTTLMVALSLSQLTKLGYPVLSSLASRRVGANEQGQVQGALLALNALGGAVGPVSMNWIYERTKEAGSGLGPGAMFLFASVLYLLGAVVVAAIPSAARRVERRDTSGEEGPGASGAAATTTDASGGTEPSPRDDGDLEEPLLLRLGVTSTI</sequence>
<evidence type="ECO:0000256" key="3">
    <source>
        <dbReference type="ARBA" id="ARBA00022989"/>
    </source>
</evidence>
<feature type="transmembrane region" description="Helical" evidence="6">
    <location>
        <begin position="480"/>
        <end position="503"/>
    </location>
</feature>
<dbReference type="Proteomes" id="UP000291116">
    <property type="component" value="Unassembled WGS sequence"/>
</dbReference>
<comment type="subcellular location">
    <subcellularLocation>
        <location evidence="1">Membrane</location>
        <topology evidence="1">Multi-pass membrane protein</topology>
    </subcellularLocation>
</comment>
<organism evidence="7 8">
    <name type="scientific">Pseudo-nitzschia multistriata</name>
    <dbReference type="NCBI Taxonomy" id="183589"/>
    <lineage>
        <taxon>Eukaryota</taxon>
        <taxon>Sar</taxon>
        <taxon>Stramenopiles</taxon>
        <taxon>Ochrophyta</taxon>
        <taxon>Bacillariophyta</taxon>
        <taxon>Bacillariophyceae</taxon>
        <taxon>Bacillariophycidae</taxon>
        <taxon>Bacillariales</taxon>
        <taxon>Bacillariaceae</taxon>
        <taxon>Pseudo-nitzschia</taxon>
    </lineage>
</organism>
<feature type="transmembrane region" description="Helical" evidence="6">
    <location>
        <begin position="227"/>
        <end position="248"/>
    </location>
</feature>
<evidence type="ECO:0000256" key="5">
    <source>
        <dbReference type="SAM" id="MobiDB-lite"/>
    </source>
</evidence>
<feature type="transmembrane region" description="Helical" evidence="6">
    <location>
        <begin position="515"/>
        <end position="536"/>
    </location>
</feature>
<dbReference type="Gene3D" id="1.20.1250.20">
    <property type="entry name" value="MFS general substrate transporter like domains"/>
    <property type="match status" value="1"/>
</dbReference>
<feature type="region of interest" description="Disordered" evidence="5">
    <location>
        <begin position="1"/>
        <end position="39"/>
    </location>
</feature>
<reference evidence="7 8" key="1">
    <citation type="submission" date="2019-01" db="EMBL/GenBank/DDBJ databases">
        <authorList>
            <person name="Ferrante I. M."/>
        </authorList>
    </citation>
    <scope>NUCLEOTIDE SEQUENCE [LARGE SCALE GENOMIC DNA]</scope>
    <source>
        <strain evidence="7 8">B856</strain>
    </source>
</reference>
<evidence type="ECO:0000256" key="6">
    <source>
        <dbReference type="SAM" id="Phobius"/>
    </source>
</evidence>
<evidence type="ECO:0000256" key="4">
    <source>
        <dbReference type="ARBA" id="ARBA00023136"/>
    </source>
</evidence>
<feature type="transmembrane region" description="Helical" evidence="6">
    <location>
        <begin position="392"/>
        <end position="411"/>
    </location>
</feature>
<dbReference type="PANTHER" id="PTHR23507:SF1">
    <property type="entry name" value="FI18259P1-RELATED"/>
    <property type="match status" value="1"/>
</dbReference>
<dbReference type="PANTHER" id="PTHR23507">
    <property type="entry name" value="ZGC:174356"/>
    <property type="match status" value="1"/>
</dbReference>
<dbReference type="InterPro" id="IPR036259">
    <property type="entry name" value="MFS_trans_sf"/>
</dbReference>
<accession>A0A448YU72</accession>
<evidence type="ECO:0000256" key="1">
    <source>
        <dbReference type="ARBA" id="ARBA00004141"/>
    </source>
</evidence>
<feature type="compositionally biased region" description="Low complexity" evidence="5">
    <location>
        <begin position="557"/>
        <end position="571"/>
    </location>
</feature>
<dbReference type="EMBL" id="CAACVS010000001">
    <property type="protein sequence ID" value="VEU33343.1"/>
    <property type="molecule type" value="Genomic_DNA"/>
</dbReference>
<feature type="transmembrane region" description="Helical" evidence="6">
    <location>
        <begin position="135"/>
        <end position="153"/>
    </location>
</feature>
<proteinExistence type="predicted"/>
<feature type="region of interest" description="Disordered" evidence="5">
    <location>
        <begin position="542"/>
        <end position="594"/>
    </location>
</feature>
<dbReference type="AlphaFoldDB" id="A0A448YU72"/>
<dbReference type="SUPFAM" id="SSF103473">
    <property type="entry name" value="MFS general substrate transporter"/>
    <property type="match status" value="1"/>
</dbReference>
<keyword evidence="4 6" id="KW-0472">Membrane</keyword>
<keyword evidence="3 6" id="KW-1133">Transmembrane helix</keyword>
<evidence type="ECO:0000313" key="7">
    <source>
        <dbReference type="EMBL" id="VEU33343.1"/>
    </source>
</evidence>
<evidence type="ECO:0000313" key="8">
    <source>
        <dbReference type="Proteomes" id="UP000291116"/>
    </source>
</evidence>
<feature type="compositionally biased region" description="Low complexity" evidence="5">
    <location>
        <begin position="10"/>
        <end position="29"/>
    </location>
</feature>
<feature type="transmembrane region" description="Helical" evidence="6">
    <location>
        <begin position="254"/>
        <end position="274"/>
    </location>
</feature>